<accession>A0A3G2E6G5</accession>
<dbReference type="EMBL" id="CP033019">
    <property type="protein sequence ID" value="AYM75026.1"/>
    <property type="molecule type" value="Genomic_DNA"/>
</dbReference>
<proteinExistence type="predicted"/>
<protein>
    <submittedName>
        <fullName evidence="1">Type VI secretion system baseplate subunit TssG</fullName>
    </submittedName>
</protein>
<dbReference type="NCBIfam" id="TIGR03347">
    <property type="entry name" value="VI_chp_1"/>
    <property type="match status" value="1"/>
</dbReference>
<keyword evidence="2" id="KW-1185">Reference proteome</keyword>
<reference evidence="1 2" key="1">
    <citation type="submission" date="2018-10" db="EMBL/GenBank/DDBJ databases">
        <title>Effects of UV and annual dynamics of microbial communities in freshwater RAS systems.</title>
        <authorList>
            <person name="Bekkelund A.K."/>
            <person name="Hansen B.R."/>
            <person name="Stokken H."/>
            <person name="Eriksen B.F."/>
            <person name="Kashulin N.A."/>
        </authorList>
    </citation>
    <scope>NUCLEOTIDE SEQUENCE [LARGE SCALE GENOMIC DNA]</scope>
    <source>
        <strain evidence="1 2">BHSEK</strain>
    </source>
</reference>
<dbReference type="RefSeq" id="WP_121668620.1">
    <property type="nucleotide sequence ID" value="NZ_CP033019.1"/>
</dbReference>
<gene>
    <name evidence="1" type="primary">tssG</name>
    <name evidence="1" type="ORF">D9M09_03860</name>
</gene>
<sequence length="346" mass="38270">MPRTQRRRHASVIQQLLDAPQRFECFQALRLLLAWLAEHGIDEHTALAKVMRFDNSVSLRFPASQVETLTTSGIADADALLQALLSGHVHHIHITPAFMGLLGCQGCLPSHYSERIAAHQYSERENSPRAFLDLFSSRTVVLFYQAWQKYRIEQAGHSGDFLTRLLALAACRPSQDEAAAGLYSGLLQQRNISSVVMARILADHFGVPCHIDEATGAMDVLAPREQTALGMANAVLGQRATVGERCRRPDLAVRLRLGPLTAEQHAGFLPRAPASAALRHMLTLFRQPLVRYDIVLVLRASDVRGMALTATGQAGLGRNSFLGDATTPRHRDDMHYEMQLMPSLND</sequence>
<evidence type="ECO:0000313" key="2">
    <source>
        <dbReference type="Proteomes" id="UP000279594"/>
    </source>
</evidence>
<organism evidence="1 2">
    <name type="scientific">Janthinobacterium agaricidamnosum</name>
    <dbReference type="NCBI Taxonomy" id="55508"/>
    <lineage>
        <taxon>Bacteria</taxon>
        <taxon>Pseudomonadati</taxon>
        <taxon>Pseudomonadota</taxon>
        <taxon>Betaproteobacteria</taxon>
        <taxon>Burkholderiales</taxon>
        <taxon>Oxalobacteraceae</taxon>
        <taxon>Janthinobacterium</taxon>
    </lineage>
</organism>
<dbReference type="PANTHER" id="PTHR35564:SF4">
    <property type="entry name" value="CYTOPLASMIC PROTEIN"/>
    <property type="match status" value="1"/>
</dbReference>
<dbReference type="AlphaFoldDB" id="A0A3G2E6G5"/>
<dbReference type="Pfam" id="PF06996">
    <property type="entry name" value="T6SS_TssG"/>
    <property type="match status" value="1"/>
</dbReference>
<name>A0A3G2E6G5_9BURK</name>
<dbReference type="PANTHER" id="PTHR35564">
    <property type="match status" value="1"/>
</dbReference>
<evidence type="ECO:0000313" key="1">
    <source>
        <dbReference type="EMBL" id="AYM75026.1"/>
    </source>
</evidence>
<dbReference type="Proteomes" id="UP000279594">
    <property type="component" value="Chromosome"/>
</dbReference>
<dbReference type="InterPro" id="IPR010732">
    <property type="entry name" value="T6SS_TssG-like"/>
</dbReference>